<proteinExistence type="predicted"/>
<dbReference type="Proteomes" id="UP000399805">
    <property type="component" value="Unassembled WGS sequence"/>
</dbReference>
<evidence type="ECO:0000313" key="5">
    <source>
        <dbReference type="Proteomes" id="UP000399805"/>
    </source>
</evidence>
<dbReference type="RefSeq" id="WP_155547012.1">
    <property type="nucleotide sequence ID" value="NZ_CABVGP010000002.1"/>
</dbReference>
<name>A0A6I8M3U1_9PSEU</name>
<dbReference type="SUPFAM" id="SSF52540">
    <property type="entry name" value="P-loop containing nucleoside triphosphate hydrolases"/>
    <property type="match status" value="1"/>
</dbReference>
<dbReference type="PANTHER" id="PTHR16305">
    <property type="entry name" value="TESTICULAR SOLUBLE ADENYLYL CYCLASE"/>
    <property type="match status" value="1"/>
</dbReference>
<dbReference type="Gene3D" id="1.10.10.10">
    <property type="entry name" value="Winged helix-like DNA-binding domain superfamily/Winged helix DNA-binding domain"/>
    <property type="match status" value="1"/>
</dbReference>
<dbReference type="GO" id="GO:0006355">
    <property type="term" value="P:regulation of DNA-templated transcription"/>
    <property type="evidence" value="ECO:0007669"/>
    <property type="project" value="InterPro"/>
</dbReference>
<evidence type="ECO:0000256" key="1">
    <source>
        <dbReference type="ARBA" id="ARBA00022741"/>
    </source>
</evidence>
<dbReference type="InterPro" id="IPR036388">
    <property type="entry name" value="WH-like_DNA-bd_sf"/>
</dbReference>
<reference evidence="4 5" key="1">
    <citation type="submission" date="2019-09" db="EMBL/GenBank/DDBJ databases">
        <authorList>
            <person name="Leyn A S."/>
        </authorList>
    </citation>
    <scope>NUCLEOTIDE SEQUENCE [LARGE SCALE GENOMIC DNA]</scope>
    <source>
        <strain evidence="4">AA231_1</strain>
    </source>
</reference>
<feature type="domain" description="HTH luxR-type" evidence="3">
    <location>
        <begin position="837"/>
        <end position="903"/>
    </location>
</feature>
<protein>
    <recommendedName>
        <fullName evidence="3">HTH luxR-type domain-containing protein</fullName>
    </recommendedName>
</protein>
<dbReference type="GO" id="GO:0005737">
    <property type="term" value="C:cytoplasm"/>
    <property type="evidence" value="ECO:0007669"/>
    <property type="project" value="TreeGrafter"/>
</dbReference>
<dbReference type="GO" id="GO:0005524">
    <property type="term" value="F:ATP binding"/>
    <property type="evidence" value="ECO:0007669"/>
    <property type="project" value="UniProtKB-KW"/>
</dbReference>
<dbReference type="PANTHER" id="PTHR16305:SF35">
    <property type="entry name" value="TRANSCRIPTIONAL ACTIVATOR DOMAIN"/>
    <property type="match status" value="1"/>
</dbReference>
<dbReference type="GO" id="GO:0003677">
    <property type="term" value="F:DNA binding"/>
    <property type="evidence" value="ECO:0007669"/>
    <property type="project" value="InterPro"/>
</dbReference>
<dbReference type="InterPro" id="IPR000792">
    <property type="entry name" value="Tscrpt_reg_LuxR_C"/>
</dbReference>
<sequence>MLIERDAELAVLADLLDAGGRGTGSLAVIGGRLGCGRSALLHAAAGLAGKKGTRVLRASAAPTERRFPHGVARQLLEPLVAEGRDLPAELSLVSPPEAAALAVGRHALLHRLWVLVAEVAADRPVALLVDDLQWSDAESLGWLAHLVNRLRAMPLVVVATVLDGDAGADRPVVGDLVRAAAVVLQPGPLSPAGTRAFLERHCGEPAGDRLAAACREVTGGSPMFLGALADAMLAEDLRPADGQLAEVLALRPTGPSHHIARCLRAQPSRVAELARALTSFGEPGDAAALGRLSGLDPADLEEAAGALRRLGLLAADGVRFAGARIAEAVAGTMTVSEQDELRLRAAEVLYTDGAPLERIARELLATTAEPAPWGTEVLRGAAAAAADRGEAEQAARYLRHALLYTTSERGVLLADLVAAERGRDPGATTRHLQQALPLLRTAAERADLLCRVPALATARSREETELLRGTLVELAANGGEEDLRARLEARLWLHGQDNASTFTAAADRLRRLGPDPAPAGPGQRELVVALLHAATQAETVPRRAAADLAHRVLGREPGGPAQMFTVLPLVTAVLVAADATEGLESWLLAAAQPGADEPGLAALQAWTNQAKLWAATGSPVRARDRALEALEHAAPDWSAVVTDCVVLLARLAIELRDDELALRARQAAADARLAPWELSMVHGAVAVTAGDLPTAIEYVEDYGRQVSRAGRTNVAWYPWRLLAATLHSRAGRRGPAAELVEREYEHAQRWGAPAALGRALRARAALAAGPPGIRLLHESVAALATSGDRLELAKSLIALGRRPGVPDADDHLRRGRRLRLLCDLPDPAPGENPPGRAFASDPALTTTEQRIVERVARGGRNRDIAAELGVTTRAVEKHLTSAYRKLRIKGRAELVRGTAPAPDHHDLADPRAG</sequence>
<organism evidence="4 5">
    <name type="scientific">Amycolatopsis camponoti</name>
    <dbReference type="NCBI Taxonomy" id="2606593"/>
    <lineage>
        <taxon>Bacteria</taxon>
        <taxon>Bacillati</taxon>
        <taxon>Actinomycetota</taxon>
        <taxon>Actinomycetes</taxon>
        <taxon>Pseudonocardiales</taxon>
        <taxon>Pseudonocardiaceae</taxon>
        <taxon>Amycolatopsis</taxon>
    </lineage>
</organism>
<dbReference type="PROSITE" id="PS50043">
    <property type="entry name" value="HTH_LUXR_2"/>
    <property type="match status" value="1"/>
</dbReference>
<dbReference type="Pfam" id="PF13191">
    <property type="entry name" value="AAA_16"/>
    <property type="match status" value="1"/>
</dbReference>
<dbReference type="GO" id="GO:0004016">
    <property type="term" value="F:adenylate cyclase activity"/>
    <property type="evidence" value="ECO:0007669"/>
    <property type="project" value="TreeGrafter"/>
</dbReference>
<dbReference type="Pfam" id="PF00196">
    <property type="entry name" value="GerE"/>
    <property type="match status" value="1"/>
</dbReference>
<dbReference type="SMART" id="SM00421">
    <property type="entry name" value="HTH_LUXR"/>
    <property type="match status" value="1"/>
</dbReference>
<keyword evidence="2" id="KW-0067">ATP-binding</keyword>
<keyword evidence="1" id="KW-0547">Nucleotide-binding</keyword>
<dbReference type="InterPro" id="IPR041664">
    <property type="entry name" value="AAA_16"/>
</dbReference>
<dbReference type="InterPro" id="IPR027417">
    <property type="entry name" value="P-loop_NTPase"/>
</dbReference>
<evidence type="ECO:0000256" key="2">
    <source>
        <dbReference type="ARBA" id="ARBA00022840"/>
    </source>
</evidence>
<dbReference type="AlphaFoldDB" id="A0A6I8M3U1"/>
<accession>A0A6I8M3U1</accession>
<dbReference type="InterPro" id="IPR016032">
    <property type="entry name" value="Sig_transdc_resp-reg_C-effctor"/>
</dbReference>
<keyword evidence="5" id="KW-1185">Reference proteome</keyword>
<dbReference type="PRINTS" id="PR00038">
    <property type="entry name" value="HTHLUXR"/>
</dbReference>
<dbReference type="SUPFAM" id="SSF46894">
    <property type="entry name" value="C-terminal effector domain of the bipartite response regulators"/>
    <property type="match status" value="1"/>
</dbReference>
<dbReference type="CDD" id="cd06170">
    <property type="entry name" value="LuxR_C_like"/>
    <property type="match status" value="1"/>
</dbReference>
<evidence type="ECO:0000313" key="4">
    <source>
        <dbReference type="EMBL" id="VVJ22229.1"/>
    </source>
</evidence>
<gene>
    <name evidence="4" type="ORF">AA23TX_07240</name>
</gene>
<evidence type="ECO:0000259" key="3">
    <source>
        <dbReference type="PROSITE" id="PS50043"/>
    </source>
</evidence>
<dbReference type="EMBL" id="CABVGP010000002">
    <property type="protein sequence ID" value="VVJ22229.1"/>
    <property type="molecule type" value="Genomic_DNA"/>
</dbReference>